<evidence type="ECO:0000313" key="1">
    <source>
        <dbReference type="EMBL" id="VDK80383.1"/>
    </source>
</evidence>
<proteinExistence type="predicted"/>
<dbReference type="InterPro" id="IPR011004">
    <property type="entry name" value="Trimer_LpxA-like_sf"/>
</dbReference>
<keyword evidence="2" id="KW-1185">Reference proteome</keyword>
<protein>
    <submittedName>
        <fullName evidence="3">Dynactin subunit 6</fullName>
    </submittedName>
</protein>
<dbReference type="OrthoDB" id="6765850at2759"/>
<gene>
    <name evidence="1" type="ORF">NOO_LOCUS5989</name>
</gene>
<dbReference type="AlphaFoldDB" id="A0A182ED41"/>
<accession>A0A182ED41</accession>
<reference evidence="1 2" key="2">
    <citation type="submission" date="2018-08" db="EMBL/GenBank/DDBJ databases">
        <authorList>
            <person name="Laetsch R D."/>
            <person name="Stevens L."/>
            <person name="Kumar S."/>
            <person name="Blaxter L. M."/>
        </authorList>
    </citation>
    <scope>NUCLEOTIDE SEQUENCE [LARGE SCALE GENOMIC DNA]</scope>
</reference>
<dbReference type="Proteomes" id="UP000271087">
    <property type="component" value="Unassembled WGS sequence"/>
</dbReference>
<name>A0A182ED41_ONCOC</name>
<evidence type="ECO:0000313" key="3">
    <source>
        <dbReference type="WBParaSite" id="nOo.2.0.1.t05989-RA"/>
    </source>
</evidence>
<dbReference type="Gene3D" id="2.160.10.10">
    <property type="entry name" value="Hexapeptide repeat proteins"/>
    <property type="match status" value="1"/>
</dbReference>
<dbReference type="WBParaSite" id="nOo.2.0.1.t05989-RA">
    <property type="protein sequence ID" value="nOo.2.0.1.t05989-RA"/>
    <property type="gene ID" value="nOo.2.0.1.g05989"/>
</dbReference>
<reference evidence="3" key="1">
    <citation type="submission" date="2016-06" db="UniProtKB">
        <authorList>
            <consortium name="WormBaseParasite"/>
        </authorList>
    </citation>
    <scope>IDENTIFICATION</scope>
</reference>
<sequence>MLSFCPSFINVGAYTGSGTVIDTWSAVVSCAQVGKDCHVSRVFLEPVQASPVIIEHNCFIGARCEVAESVILKEIQRYQELTAQQRSNLCNVAVV</sequence>
<dbReference type="SUPFAM" id="SSF51161">
    <property type="entry name" value="Trimeric LpxA-like enzymes"/>
    <property type="match status" value="1"/>
</dbReference>
<organism evidence="3">
    <name type="scientific">Onchocerca ochengi</name>
    <name type="common">Filarial nematode worm</name>
    <dbReference type="NCBI Taxonomy" id="42157"/>
    <lineage>
        <taxon>Eukaryota</taxon>
        <taxon>Metazoa</taxon>
        <taxon>Ecdysozoa</taxon>
        <taxon>Nematoda</taxon>
        <taxon>Chromadorea</taxon>
        <taxon>Rhabditida</taxon>
        <taxon>Spirurina</taxon>
        <taxon>Spiruromorpha</taxon>
        <taxon>Filarioidea</taxon>
        <taxon>Onchocercidae</taxon>
        <taxon>Onchocerca</taxon>
    </lineage>
</organism>
<dbReference type="EMBL" id="UYRW01001743">
    <property type="protein sequence ID" value="VDK80383.1"/>
    <property type="molecule type" value="Genomic_DNA"/>
</dbReference>
<evidence type="ECO:0000313" key="2">
    <source>
        <dbReference type="Proteomes" id="UP000271087"/>
    </source>
</evidence>